<evidence type="ECO:0000313" key="2">
    <source>
        <dbReference type="Proteomes" id="UP000050360"/>
    </source>
</evidence>
<dbReference type="Proteomes" id="UP000050360">
    <property type="component" value="Unassembled WGS sequence"/>
</dbReference>
<accession>A0A0P8DUQ1</accession>
<protein>
    <submittedName>
        <fullName evidence="1">Uncharacterized protein</fullName>
    </submittedName>
</protein>
<gene>
    <name evidence="1" type="ORF">MPEBLZ_04313</name>
</gene>
<reference evidence="1 2" key="1">
    <citation type="submission" date="2015-09" db="EMBL/GenBank/DDBJ databases">
        <title>A metagenomics-based metabolic model of nitrate-dependent anaerobic oxidation of methane by Methanoperedens-like archaea.</title>
        <authorList>
            <person name="Arshad A."/>
            <person name="Speth D.R."/>
            <person name="De Graaf R.M."/>
            <person name="Op Den Camp H.J."/>
            <person name="Jetten M.S."/>
            <person name="Welte C.U."/>
        </authorList>
    </citation>
    <scope>NUCLEOTIDE SEQUENCE [LARGE SCALE GENOMIC DNA]</scope>
</reference>
<name>A0A0P8DUQ1_9EURY</name>
<dbReference type="AlphaFoldDB" id="A0A0P8DUQ1"/>
<evidence type="ECO:0000313" key="1">
    <source>
        <dbReference type="EMBL" id="KPQ41142.1"/>
    </source>
</evidence>
<comment type="caution">
    <text evidence="1">The sequence shown here is derived from an EMBL/GenBank/DDBJ whole genome shotgun (WGS) entry which is preliminary data.</text>
</comment>
<proteinExistence type="predicted"/>
<sequence length="68" mass="7898">MTTEEGVEPRIYHLAEYKSITFVEPKEYPLFQLKKPLSMFRFNNPDVTENGEGLINGWAPECAKLYIC</sequence>
<dbReference type="EMBL" id="LKCM01000427">
    <property type="protein sequence ID" value="KPQ41142.1"/>
    <property type="molecule type" value="Genomic_DNA"/>
</dbReference>
<organism evidence="1 2">
    <name type="scientific">Candidatus Methanoperedens nitratireducens</name>
    <dbReference type="NCBI Taxonomy" id="1392998"/>
    <lineage>
        <taxon>Archaea</taxon>
        <taxon>Methanobacteriati</taxon>
        <taxon>Methanobacteriota</taxon>
        <taxon>Stenosarchaea group</taxon>
        <taxon>Methanomicrobia</taxon>
        <taxon>Methanosarcinales</taxon>
        <taxon>ANME-2 cluster</taxon>
        <taxon>Candidatus Methanoperedentaceae</taxon>
        <taxon>Candidatus Methanoperedens</taxon>
    </lineage>
</organism>